<comment type="caution">
    <text evidence="5">The sequence shown here is derived from an EMBL/GenBank/DDBJ whole genome shotgun (WGS) entry which is preliminary data.</text>
</comment>
<dbReference type="EMBL" id="BLRX01000034">
    <property type="protein sequence ID" value="GFP25042.1"/>
    <property type="molecule type" value="Genomic_DNA"/>
</dbReference>
<evidence type="ECO:0000259" key="4">
    <source>
        <dbReference type="Pfam" id="PF13649"/>
    </source>
</evidence>
<reference evidence="5 6" key="1">
    <citation type="journal article" date="2020" name="Front. Microbiol.">
        <title>Single-cell genomics of novel Actinobacteria with the Wood-Ljungdahl pathway discovered in a serpentinizing system.</title>
        <authorList>
            <person name="Merino N."/>
            <person name="Kawai M."/>
            <person name="Boyd E.S."/>
            <person name="Colman D.R."/>
            <person name="McGlynn S.E."/>
            <person name="Nealson K.H."/>
            <person name="Kurokawa K."/>
            <person name="Hongoh Y."/>
        </authorList>
    </citation>
    <scope>NUCLEOTIDE SEQUENCE [LARGE SCALE GENOMIC DNA]</scope>
    <source>
        <strain evidence="5 6">S25</strain>
    </source>
</reference>
<keyword evidence="2 5" id="KW-0808">Transferase</keyword>
<dbReference type="Pfam" id="PF13649">
    <property type="entry name" value="Methyltransf_25"/>
    <property type="match status" value="1"/>
</dbReference>
<dbReference type="Gene3D" id="3.40.50.150">
    <property type="entry name" value="Vaccinia Virus protein VP39"/>
    <property type="match status" value="1"/>
</dbReference>
<dbReference type="AlphaFoldDB" id="A0A6V8NXT4"/>
<keyword evidence="3" id="KW-0949">S-adenosyl-L-methionine</keyword>
<accession>A0A6V8NXT4</accession>
<evidence type="ECO:0000256" key="1">
    <source>
        <dbReference type="ARBA" id="ARBA00022603"/>
    </source>
</evidence>
<gene>
    <name evidence="5" type="ORF">HKBW3S25_00492</name>
</gene>
<evidence type="ECO:0000256" key="3">
    <source>
        <dbReference type="ARBA" id="ARBA00022691"/>
    </source>
</evidence>
<dbReference type="Proteomes" id="UP000543224">
    <property type="component" value="Unassembled WGS sequence"/>
</dbReference>
<evidence type="ECO:0000313" key="6">
    <source>
        <dbReference type="Proteomes" id="UP000543224"/>
    </source>
</evidence>
<proteinExistence type="predicted"/>
<evidence type="ECO:0000256" key="2">
    <source>
        <dbReference type="ARBA" id="ARBA00022679"/>
    </source>
</evidence>
<dbReference type="InterPro" id="IPR029063">
    <property type="entry name" value="SAM-dependent_MTases_sf"/>
</dbReference>
<dbReference type="CDD" id="cd02440">
    <property type="entry name" value="AdoMet_MTases"/>
    <property type="match status" value="1"/>
</dbReference>
<evidence type="ECO:0000313" key="5">
    <source>
        <dbReference type="EMBL" id="GFP25042.1"/>
    </source>
</evidence>
<dbReference type="GO" id="GO:0008168">
    <property type="term" value="F:methyltransferase activity"/>
    <property type="evidence" value="ECO:0007669"/>
    <property type="project" value="UniProtKB-KW"/>
</dbReference>
<dbReference type="PANTHER" id="PTHR43464:SF19">
    <property type="entry name" value="UBIQUINONE BIOSYNTHESIS O-METHYLTRANSFERASE, MITOCHONDRIAL"/>
    <property type="match status" value="1"/>
</dbReference>
<name>A0A6V8NXT4_9ACTN</name>
<organism evidence="5 6">
    <name type="scientific">Candidatus Hakubella thermalkaliphila</name>
    <dbReference type="NCBI Taxonomy" id="2754717"/>
    <lineage>
        <taxon>Bacteria</taxon>
        <taxon>Bacillati</taxon>
        <taxon>Actinomycetota</taxon>
        <taxon>Actinomycetota incertae sedis</taxon>
        <taxon>Candidatus Hakubellales</taxon>
        <taxon>Candidatus Hakubellaceae</taxon>
        <taxon>Candidatus Hakubella</taxon>
    </lineage>
</organism>
<sequence>MKVKAWHTFYREEPSLKDLLFQLQVHCDLLESILAESPRRVLEVGCGMGRLSLFLSYLGMEVTSVDNDEFVIARARRVNQQFKGRVAFVLAEAFNLPFSNHHFDVAFSQGLLEHFSNADIRKLLSEQGRVAETVILSVPNENYPNRDLGDERLLSKQEWRRILDPYVVVEDKDYFPARLPRNLFVKRKIMYLSKLRLA</sequence>
<dbReference type="SUPFAM" id="SSF53335">
    <property type="entry name" value="S-adenosyl-L-methionine-dependent methyltransferases"/>
    <property type="match status" value="1"/>
</dbReference>
<feature type="domain" description="Methyltransferase" evidence="4">
    <location>
        <begin position="41"/>
        <end position="130"/>
    </location>
</feature>
<dbReference type="GO" id="GO:0032259">
    <property type="term" value="P:methylation"/>
    <property type="evidence" value="ECO:0007669"/>
    <property type="project" value="UniProtKB-KW"/>
</dbReference>
<protein>
    <submittedName>
        <fullName evidence="5">O-antigen chain-terminating methyltransferase</fullName>
    </submittedName>
</protein>
<dbReference type="InterPro" id="IPR041698">
    <property type="entry name" value="Methyltransf_25"/>
</dbReference>
<keyword evidence="1 5" id="KW-0489">Methyltransferase</keyword>
<dbReference type="PANTHER" id="PTHR43464">
    <property type="entry name" value="METHYLTRANSFERASE"/>
    <property type="match status" value="1"/>
</dbReference>